<accession>A0A9W8BH10</accession>
<comment type="subunit">
    <text evidence="7">Component of the Mediator complex.</text>
</comment>
<protein>
    <recommendedName>
        <fullName evidence="7">Mediator of RNA polymerase II transcription subunit 9</fullName>
    </recommendedName>
    <alternativeName>
        <fullName evidence="7">Mediator complex subunit 9</fullName>
    </alternativeName>
</protein>
<evidence type="ECO:0000256" key="6">
    <source>
        <dbReference type="ARBA" id="ARBA00023242"/>
    </source>
</evidence>
<dbReference type="GO" id="GO:0003712">
    <property type="term" value="F:transcription coregulator activity"/>
    <property type="evidence" value="ECO:0007669"/>
    <property type="project" value="InterPro"/>
</dbReference>
<proteinExistence type="inferred from homology"/>
<dbReference type="InterPro" id="IPR011425">
    <property type="entry name" value="Med9"/>
</dbReference>
<sequence>MDELFAKLDDQVEATLKTLFPPADKALSARDAQHRAQGFSDKVSMVSRQLAELKGKMDEMPDVDSSPQAALRREIDELRRDIQLKDEVLDKHRQTLSECVERLQRIDRENRALIDGASSASE</sequence>
<evidence type="ECO:0000313" key="10">
    <source>
        <dbReference type="Proteomes" id="UP001150907"/>
    </source>
</evidence>
<dbReference type="Proteomes" id="UP001150907">
    <property type="component" value="Unassembled WGS sequence"/>
</dbReference>
<gene>
    <name evidence="7" type="primary">MED9</name>
    <name evidence="9" type="ORF">H4R26_001305</name>
</gene>
<comment type="function">
    <text evidence="7">Component of the Mediator complex, a coactivator involved in the regulated transcription of nearly all RNA polymerase II-dependent genes. Mediator functions as a bridge to convey information from gene-specific regulatory proteins to the basal RNA polymerase II transcription machinery. Mediator is recruited to promoters by direct interactions with regulatory proteins and serves as a scaffold for the assembly of a functional preinitiation complex with RNA polymerase II and the general transcription factors.</text>
</comment>
<dbReference type="OrthoDB" id="5553800at2759"/>
<keyword evidence="4 7" id="KW-0010">Activator</keyword>
<dbReference type="EMBL" id="JANBQF010000056">
    <property type="protein sequence ID" value="KAJ2006540.1"/>
    <property type="molecule type" value="Genomic_DNA"/>
</dbReference>
<reference evidence="9" key="1">
    <citation type="submission" date="2022-07" db="EMBL/GenBank/DDBJ databases">
        <title>Phylogenomic reconstructions and comparative analyses of Kickxellomycotina fungi.</title>
        <authorList>
            <person name="Reynolds N.K."/>
            <person name="Stajich J.E."/>
            <person name="Barry K."/>
            <person name="Grigoriev I.V."/>
            <person name="Crous P."/>
            <person name="Smith M.E."/>
        </authorList>
    </citation>
    <scope>NUCLEOTIDE SEQUENCE</scope>
    <source>
        <strain evidence="9">IMI 214461</strain>
    </source>
</reference>
<evidence type="ECO:0000256" key="8">
    <source>
        <dbReference type="SAM" id="Coils"/>
    </source>
</evidence>
<keyword evidence="8" id="KW-0175">Coiled coil</keyword>
<comment type="caution">
    <text evidence="9">The sequence shown here is derived from an EMBL/GenBank/DDBJ whole genome shotgun (WGS) entry which is preliminary data.</text>
</comment>
<organism evidence="9 10">
    <name type="scientific">Coemansia thaxteri</name>
    <dbReference type="NCBI Taxonomy" id="2663907"/>
    <lineage>
        <taxon>Eukaryota</taxon>
        <taxon>Fungi</taxon>
        <taxon>Fungi incertae sedis</taxon>
        <taxon>Zoopagomycota</taxon>
        <taxon>Kickxellomycotina</taxon>
        <taxon>Kickxellomycetes</taxon>
        <taxon>Kickxellales</taxon>
        <taxon>Kickxellaceae</taxon>
        <taxon>Coemansia</taxon>
    </lineage>
</organism>
<evidence type="ECO:0000313" key="9">
    <source>
        <dbReference type="EMBL" id="KAJ2006540.1"/>
    </source>
</evidence>
<keyword evidence="6 7" id="KW-0539">Nucleus</keyword>
<evidence type="ECO:0000256" key="7">
    <source>
        <dbReference type="RuleBase" id="RU364145"/>
    </source>
</evidence>
<comment type="similarity">
    <text evidence="2 7">Belongs to the Mediator complex subunit 9 family.</text>
</comment>
<evidence type="ECO:0000256" key="3">
    <source>
        <dbReference type="ARBA" id="ARBA00023015"/>
    </source>
</evidence>
<name>A0A9W8BH10_9FUNG</name>
<dbReference type="GO" id="GO:0006357">
    <property type="term" value="P:regulation of transcription by RNA polymerase II"/>
    <property type="evidence" value="ECO:0007669"/>
    <property type="project" value="InterPro"/>
</dbReference>
<evidence type="ECO:0000256" key="2">
    <source>
        <dbReference type="ARBA" id="ARBA00008089"/>
    </source>
</evidence>
<comment type="subcellular location">
    <subcellularLocation>
        <location evidence="1 7">Nucleus</location>
    </subcellularLocation>
</comment>
<evidence type="ECO:0000256" key="4">
    <source>
        <dbReference type="ARBA" id="ARBA00023159"/>
    </source>
</evidence>
<dbReference type="Pfam" id="PF07544">
    <property type="entry name" value="Med9"/>
    <property type="match status" value="1"/>
</dbReference>
<dbReference type="GO" id="GO:0016592">
    <property type="term" value="C:mediator complex"/>
    <property type="evidence" value="ECO:0007669"/>
    <property type="project" value="InterPro"/>
</dbReference>
<keyword evidence="3 7" id="KW-0805">Transcription regulation</keyword>
<feature type="coiled-coil region" evidence="8">
    <location>
        <begin position="68"/>
        <end position="109"/>
    </location>
</feature>
<keyword evidence="5 7" id="KW-0804">Transcription</keyword>
<keyword evidence="10" id="KW-1185">Reference proteome</keyword>
<evidence type="ECO:0000256" key="1">
    <source>
        <dbReference type="ARBA" id="ARBA00004123"/>
    </source>
</evidence>
<evidence type="ECO:0000256" key="5">
    <source>
        <dbReference type="ARBA" id="ARBA00023163"/>
    </source>
</evidence>
<dbReference type="AlphaFoldDB" id="A0A9W8BH10"/>